<feature type="region of interest" description="Disordered" evidence="1">
    <location>
        <begin position="81"/>
        <end position="111"/>
    </location>
</feature>
<dbReference type="EMBL" id="MU154693">
    <property type="protein sequence ID" value="KAF9488865.1"/>
    <property type="molecule type" value="Genomic_DNA"/>
</dbReference>
<feature type="compositionally biased region" description="Polar residues" evidence="1">
    <location>
        <begin position="56"/>
        <end position="68"/>
    </location>
</feature>
<name>A0A9P5ZLM3_PLEER</name>
<reference evidence="2" key="1">
    <citation type="submission" date="2020-11" db="EMBL/GenBank/DDBJ databases">
        <authorList>
            <consortium name="DOE Joint Genome Institute"/>
            <person name="Ahrendt S."/>
            <person name="Riley R."/>
            <person name="Andreopoulos W."/>
            <person name="Labutti K."/>
            <person name="Pangilinan J."/>
            <person name="Ruiz-Duenas F.J."/>
            <person name="Barrasa J.M."/>
            <person name="Sanchez-Garcia M."/>
            <person name="Camarero S."/>
            <person name="Miyauchi S."/>
            <person name="Serrano A."/>
            <person name="Linde D."/>
            <person name="Babiker R."/>
            <person name="Drula E."/>
            <person name="Ayuso-Fernandez I."/>
            <person name="Pacheco R."/>
            <person name="Padilla G."/>
            <person name="Ferreira P."/>
            <person name="Barriuso J."/>
            <person name="Kellner H."/>
            <person name="Castanera R."/>
            <person name="Alfaro M."/>
            <person name="Ramirez L."/>
            <person name="Pisabarro A.G."/>
            <person name="Kuo A."/>
            <person name="Tritt A."/>
            <person name="Lipzen A."/>
            <person name="He G."/>
            <person name="Yan M."/>
            <person name="Ng V."/>
            <person name="Cullen D."/>
            <person name="Martin F."/>
            <person name="Rosso M.-N."/>
            <person name="Henrissat B."/>
            <person name="Hibbett D."/>
            <person name="Martinez A.T."/>
            <person name="Grigoriev I.V."/>
        </authorList>
    </citation>
    <scope>NUCLEOTIDE SEQUENCE</scope>
    <source>
        <strain evidence="2">ATCC 90797</strain>
    </source>
</reference>
<evidence type="ECO:0000313" key="3">
    <source>
        <dbReference type="Proteomes" id="UP000807025"/>
    </source>
</evidence>
<dbReference type="OrthoDB" id="10315681at2759"/>
<evidence type="ECO:0000313" key="2">
    <source>
        <dbReference type="EMBL" id="KAF9488865.1"/>
    </source>
</evidence>
<sequence length="111" mass="11836">MLLNGEFTTDTTTTRTLIAIAPTAVPKHLKRCNLYMNGFDARKSDPHKPYDRPLANANTDGNGCAGMSQTAADDLYSYARIDHNNDSDGDAQAEGSGPGAEQEAGDMPMEG</sequence>
<proteinExistence type="predicted"/>
<gene>
    <name evidence="2" type="ORF">BDN71DRAFT_1456850</name>
</gene>
<organism evidence="2 3">
    <name type="scientific">Pleurotus eryngii</name>
    <name type="common">Boletus of the steppes</name>
    <dbReference type="NCBI Taxonomy" id="5323"/>
    <lineage>
        <taxon>Eukaryota</taxon>
        <taxon>Fungi</taxon>
        <taxon>Dikarya</taxon>
        <taxon>Basidiomycota</taxon>
        <taxon>Agaricomycotina</taxon>
        <taxon>Agaricomycetes</taxon>
        <taxon>Agaricomycetidae</taxon>
        <taxon>Agaricales</taxon>
        <taxon>Pleurotineae</taxon>
        <taxon>Pleurotaceae</taxon>
        <taxon>Pleurotus</taxon>
    </lineage>
</organism>
<evidence type="ECO:0000256" key="1">
    <source>
        <dbReference type="SAM" id="MobiDB-lite"/>
    </source>
</evidence>
<dbReference type="Proteomes" id="UP000807025">
    <property type="component" value="Unassembled WGS sequence"/>
</dbReference>
<protein>
    <submittedName>
        <fullName evidence="2">Uncharacterized protein</fullName>
    </submittedName>
</protein>
<comment type="caution">
    <text evidence="2">The sequence shown here is derived from an EMBL/GenBank/DDBJ whole genome shotgun (WGS) entry which is preliminary data.</text>
</comment>
<feature type="compositionally biased region" description="Basic and acidic residues" evidence="1">
    <location>
        <begin position="42"/>
        <end position="51"/>
    </location>
</feature>
<feature type="region of interest" description="Disordered" evidence="1">
    <location>
        <begin position="42"/>
        <end position="68"/>
    </location>
</feature>
<accession>A0A9P5ZLM3</accession>
<keyword evidence="3" id="KW-1185">Reference proteome</keyword>
<dbReference type="AlphaFoldDB" id="A0A9P5ZLM3"/>